<dbReference type="InterPro" id="IPR001020">
    <property type="entry name" value="PTS_HPr_His_P_site"/>
</dbReference>
<dbReference type="PROSITE" id="PS00369">
    <property type="entry name" value="PTS_HPR_HIS"/>
    <property type="match status" value="1"/>
</dbReference>
<dbReference type="NCBIfam" id="TIGR01003">
    <property type="entry name" value="PTS_HPr_family"/>
    <property type="match status" value="1"/>
</dbReference>
<evidence type="ECO:0000256" key="1">
    <source>
        <dbReference type="ARBA" id="ARBA00004496"/>
    </source>
</evidence>
<comment type="function">
    <text evidence="5">Component of the phosphoenolpyruvate-dependent nitrogen-metabolic phosphotransferase system (nitrogen-metabolic PTS), that seems to be involved in regulating nitrogen metabolism. The phosphoryl group from phosphoenolpyruvate (PEP) is transferred to the phosphoryl carrier protein NPr by enzyme I-Ntr. Phospho-NPr then transfers it to EIIA-Ntr. Could function in the transcriptional regulation of sigma-54 dependent operons in conjunction with the NPr (PtsO) and EIIA-Ntr (PtsN) proteins.</text>
</comment>
<evidence type="ECO:0000313" key="9">
    <source>
        <dbReference type="EMBL" id="POP45207.1"/>
    </source>
</evidence>
<dbReference type="Proteomes" id="UP000237073">
    <property type="component" value="Unassembled WGS sequence"/>
</dbReference>
<dbReference type="InterPro" id="IPR000032">
    <property type="entry name" value="HPr-like"/>
</dbReference>
<dbReference type="EMBL" id="PQGD01000009">
    <property type="protein sequence ID" value="POP48491.1"/>
    <property type="molecule type" value="Genomic_DNA"/>
</dbReference>
<dbReference type="PROSITE" id="PS51350">
    <property type="entry name" value="PTS_HPR_DOM"/>
    <property type="match status" value="1"/>
</dbReference>
<evidence type="ECO:0000256" key="3">
    <source>
        <dbReference type="ARBA" id="ARBA00022490"/>
    </source>
</evidence>
<sequence length="94" mass="10329">MVNNHCHAQFIIRNENGLHARPGATFVSTLKPFTCSVTVANLSRGDKFVNAKSLMALMSLGIKKGHEIRVEFEGDDAITAMERLKSEIEKGLGE</sequence>
<evidence type="ECO:0000313" key="11">
    <source>
        <dbReference type="Proteomes" id="UP000237073"/>
    </source>
</evidence>
<proteinExistence type="inferred from homology"/>
<comment type="subcellular location">
    <subcellularLocation>
        <location evidence="1">Cytoplasm</location>
    </subcellularLocation>
</comment>
<dbReference type="Proteomes" id="UP000247005">
    <property type="component" value="Unassembled WGS sequence"/>
</dbReference>
<dbReference type="RefSeq" id="WP_103675827.1">
    <property type="nucleotide sequence ID" value="NZ_PQGD01000009.1"/>
</dbReference>
<keyword evidence="11" id="KW-1185">Reference proteome</keyword>
<dbReference type="InterPro" id="IPR002114">
    <property type="entry name" value="PTS_HPr_Ser_P_site"/>
</dbReference>
<dbReference type="GO" id="GO:0005737">
    <property type="term" value="C:cytoplasm"/>
    <property type="evidence" value="ECO:0007669"/>
    <property type="project" value="UniProtKB-SubCell"/>
</dbReference>
<gene>
    <name evidence="10" type="ORF">CHU32_12360</name>
    <name evidence="9" type="ORF">CHU33_09430</name>
</gene>
<dbReference type="EMBL" id="PQGE01000007">
    <property type="protein sequence ID" value="POP45207.1"/>
    <property type="molecule type" value="Genomic_DNA"/>
</dbReference>
<name>A0A2P5GPK1_9ENTR</name>
<dbReference type="Pfam" id="PF00381">
    <property type="entry name" value="PTS-HPr"/>
    <property type="match status" value="1"/>
</dbReference>
<dbReference type="PROSITE" id="PS00589">
    <property type="entry name" value="PTS_HPR_SER"/>
    <property type="match status" value="1"/>
</dbReference>
<dbReference type="AlphaFoldDB" id="A0A2P5GPK1"/>
<protein>
    <recommendedName>
        <fullName evidence="6">Phosphocarrier protein NPr</fullName>
    </recommendedName>
    <alternativeName>
        <fullName evidence="7">Nitrogen-related HPr</fullName>
    </alternativeName>
</protein>
<dbReference type="PRINTS" id="PR00107">
    <property type="entry name" value="PHOSPHOCPHPR"/>
</dbReference>
<dbReference type="SUPFAM" id="SSF55594">
    <property type="entry name" value="HPr-like"/>
    <property type="match status" value="1"/>
</dbReference>
<evidence type="ECO:0000259" key="8">
    <source>
        <dbReference type="PROSITE" id="PS51350"/>
    </source>
</evidence>
<dbReference type="PANTHER" id="PTHR33705">
    <property type="entry name" value="PHOSPHOCARRIER PROTEIN HPR"/>
    <property type="match status" value="1"/>
</dbReference>
<evidence type="ECO:0000256" key="4">
    <source>
        <dbReference type="ARBA" id="ARBA00022683"/>
    </source>
</evidence>
<evidence type="ECO:0000313" key="12">
    <source>
        <dbReference type="Proteomes" id="UP000247005"/>
    </source>
</evidence>
<dbReference type="Gene3D" id="3.30.1340.10">
    <property type="entry name" value="HPr-like"/>
    <property type="match status" value="1"/>
</dbReference>
<dbReference type="GO" id="GO:0009401">
    <property type="term" value="P:phosphoenolpyruvate-dependent sugar phosphotransferase system"/>
    <property type="evidence" value="ECO:0007669"/>
    <property type="project" value="UniProtKB-KW"/>
</dbReference>
<dbReference type="InterPro" id="IPR050399">
    <property type="entry name" value="HPr"/>
</dbReference>
<comment type="similarity">
    <text evidence="2">Belongs to the HPr family.</text>
</comment>
<evidence type="ECO:0000256" key="6">
    <source>
        <dbReference type="ARBA" id="ARBA00040081"/>
    </source>
</evidence>
<keyword evidence="4" id="KW-0598">Phosphotransferase system</keyword>
<evidence type="ECO:0000256" key="2">
    <source>
        <dbReference type="ARBA" id="ARBA00010736"/>
    </source>
</evidence>
<comment type="caution">
    <text evidence="10">The sequence shown here is derived from an EMBL/GenBank/DDBJ whole genome shotgun (WGS) entry which is preliminary data.</text>
</comment>
<accession>A0A2P5GPK1</accession>
<keyword evidence="3" id="KW-0963">Cytoplasm</keyword>
<evidence type="ECO:0000256" key="7">
    <source>
        <dbReference type="ARBA" id="ARBA00041734"/>
    </source>
</evidence>
<dbReference type="PANTHER" id="PTHR33705:SF2">
    <property type="entry name" value="PHOSPHOCARRIER PROTEIN NPR"/>
    <property type="match status" value="1"/>
</dbReference>
<feature type="domain" description="HPr" evidence="8">
    <location>
        <begin position="5"/>
        <end position="94"/>
    </location>
</feature>
<organism evidence="10 12">
    <name type="scientific">Superficieibacter electus</name>
    <dbReference type="NCBI Taxonomy" id="2022662"/>
    <lineage>
        <taxon>Bacteria</taxon>
        <taxon>Pseudomonadati</taxon>
        <taxon>Pseudomonadota</taxon>
        <taxon>Gammaproteobacteria</taxon>
        <taxon>Enterobacterales</taxon>
        <taxon>Enterobacteriaceae</taxon>
        <taxon>Superficieibacter</taxon>
    </lineage>
</organism>
<evidence type="ECO:0000256" key="5">
    <source>
        <dbReference type="ARBA" id="ARBA00037424"/>
    </source>
</evidence>
<dbReference type="CDD" id="cd00367">
    <property type="entry name" value="PTS-HPr_like"/>
    <property type="match status" value="1"/>
</dbReference>
<reference evidence="11 12" key="1">
    <citation type="submission" date="2018-01" db="EMBL/GenBank/DDBJ databases">
        <title>Superficieibacter electus gen. nov., sp. nov., an extended-spectrum beta-lactamase possessing member of the Enterobacteriaceae family, isolated from intensive care unit surfaces.</title>
        <authorList>
            <person name="Potter R.F."/>
            <person name="D'Souza A.W."/>
        </authorList>
    </citation>
    <scope>NUCLEOTIDE SEQUENCE [LARGE SCALE GENOMIC DNA]</scope>
    <source>
        <strain evidence="10 12">BP-1</strain>
        <strain evidence="9 11">BP-2</strain>
    </source>
</reference>
<evidence type="ECO:0000313" key="10">
    <source>
        <dbReference type="EMBL" id="POP48491.1"/>
    </source>
</evidence>
<dbReference type="InterPro" id="IPR035895">
    <property type="entry name" value="HPr-like_sf"/>
</dbReference>
<dbReference type="OrthoDB" id="6630731at2"/>